<dbReference type="EnsemblProtists" id="EOD09085">
    <property type="protein sequence ID" value="EOD09085"/>
    <property type="gene ID" value="EMIHUDRAFT_216941"/>
</dbReference>
<keyword evidence="3" id="KW-1003">Cell membrane</keyword>
<keyword evidence="5 7" id="KW-1133">Transmembrane helix</keyword>
<reference evidence="8" key="2">
    <citation type="submission" date="2024-10" db="UniProtKB">
        <authorList>
            <consortium name="EnsemblProtists"/>
        </authorList>
    </citation>
    <scope>IDENTIFICATION</scope>
</reference>
<dbReference type="GeneID" id="17255228"/>
<accession>A0A0D3ICV0</accession>
<dbReference type="AlphaFoldDB" id="A0A0D3ICV0"/>
<evidence type="ECO:0000256" key="7">
    <source>
        <dbReference type="SAM" id="Phobius"/>
    </source>
</evidence>
<reference evidence="9" key="1">
    <citation type="journal article" date="2013" name="Nature">
        <title>Pan genome of the phytoplankton Emiliania underpins its global distribution.</title>
        <authorList>
            <person name="Read B.A."/>
            <person name="Kegel J."/>
            <person name="Klute M.J."/>
            <person name="Kuo A."/>
            <person name="Lefebvre S.C."/>
            <person name="Maumus F."/>
            <person name="Mayer C."/>
            <person name="Miller J."/>
            <person name="Monier A."/>
            <person name="Salamov A."/>
            <person name="Young J."/>
            <person name="Aguilar M."/>
            <person name="Claverie J.M."/>
            <person name="Frickenhaus S."/>
            <person name="Gonzalez K."/>
            <person name="Herman E.K."/>
            <person name="Lin Y.C."/>
            <person name="Napier J."/>
            <person name="Ogata H."/>
            <person name="Sarno A.F."/>
            <person name="Shmutz J."/>
            <person name="Schroeder D."/>
            <person name="de Vargas C."/>
            <person name="Verret F."/>
            <person name="von Dassow P."/>
            <person name="Valentin K."/>
            <person name="Van de Peer Y."/>
            <person name="Wheeler G."/>
            <person name="Dacks J.B."/>
            <person name="Delwiche C.F."/>
            <person name="Dyhrman S.T."/>
            <person name="Glockner G."/>
            <person name="John U."/>
            <person name="Richards T."/>
            <person name="Worden A.Z."/>
            <person name="Zhang X."/>
            <person name="Grigoriev I.V."/>
            <person name="Allen A.E."/>
            <person name="Bidle K."/>
            <person name="Borodovsky M."/>
            <person name="Bowler C."/>
            <person name="Brownlee C."/>
            <person name="Cock J.M."/>
            <person name="Elias M."/>
            <person name="Gladyshev V.N."/>
            <person name="Groth M."/>
            <person name="Guda C."/>
            <person name="Hadaegh A."/>
            <person name="Iglesias-Rodriguez M.D."/>
            <person name="Jenkins J."/>
            <person name="Jones B.M."/>
            <person name="Lawson T."/>
            <person name="Leese F."/>
            <person name="Lindquist E."/>
            <person name="Lobanov A."/>
            <person name="Lomsadze A."/>
            <person name="Malik S.B."/>
            <person name="Marsh M.E."/>
            <person name="Mackinder L."/>
            <person name="Mock T."/>
            <person name="Mueller-Roeber B."/>
            <person name="Pagarete A."/>
            <person name="Parker M."/>
            <person name="Probert I."/>
            <person name="Quesneville H."/>
            <person name="Raines C."/>
            <person name="Rensing S.A."/>
            <person name="Riano-Pachon D.M."/>
            <person name="Richier S."/>
            <person name="Rokitta S."/>
            <person name="Shiraiwa Y."/>
            <person name="Soanes D.M."/>
            <person name="van der Giezen M."/>
            <person name="Wahlund T.M."/>
            <person name="Williams B."/>
            <person name="Wilson W."/>
            <person name="Wolfe G."/>
            <person name="Wurch L.L."/>
        </authorList>
    </citation>
    <scope>NUCLEOTIDE SEQUENCE</scope>
</reference>
<dbReference type="eggNOG" id="ENOG502S1B8">
    <property type="taxonomic scope" value="Eukaryota"/>
</dbReference>
<dbReference type="PANTHER" id="PTHR23517">
    <property type="entry name" value="RESISTANCE PROTEIN MDTM, PUTATIVE-RELATED-RELATED"/>
    <property type="match status" value="1"/>
</dbReference>
<evidence type="ECO:0008006" key="10">
    <source>
        <dbReference type="Google" id="ProtNLM"/>
    </source>
</evidence>
<dbReference type="PaxDb" id="2903-EOD09085"/>
<keyword evidence="4 7" id="KW-0812">Transmembrane</keyword>
<organism evidence="8 9">
    <name type="scientific">Emiliania huxleyi (strain CCMP1516)</name>
    <dbReference type="NCBI Taxonomy" id="280463"/>
    <lineage>
        <taxon>Eukaryota</taxon>
        <taxon>Haptista</taxon>
        <taxon>Haptophyta</taxon>
        <taxon>Prymnesiophyceae</taxon>
        <taxon>Isochrysidales</taxon>
        <taxon>Noelaerhabdaceae</taxon>
        <taxon>Emiliania</taxon>
    </lineage>
</organism>
<keyword evidence="9" id="KW-1185">Reference proteome</keyword>
<dbReference type="Proteomes" id="UP000013827">
    <property type="component" value="Unassembled WGS sequence"/>
</dbReference>
<feature type="transmembrane region" description="Helical" evidence="7">
    <location>
        <begin position="132"/>
        <end position="155"/>
    </location>
</feature>
<evidence type="ECO:0000313" key="9">
    <source>
        <dbReference type="Proteomes" id="UP000013827"/>
    </source>
</evidence>
<proteinExistence type="predicted"/>
<dbReference type="Pfam" id="PF07690">
    <property type="entry name" value="MFS_1"/>
    <property type="match status" value="1"/>
</dbReference>
<dbReference type="PANTHER" id="PTHR23517:SF13">
    <property type="entry name" value="MAJOR FACILITATOR SUPERFAMILY MFS_1"/>
    <property type="match status" value="1"/>
</dbReference>
<feature type="transmembrane region" description="Helical" evidence="7">
    <location>
        <begin position="62"/>
        <end position="87"/>
    </location>
</feature>
<evidence type="ECO:0000256" key="1">
    <source>
        <dbReference type="ARBA" id="ARBA00004651"/>
    </source>
</evidence>
<name>A0A0D3ICV0_EMIH1</name>
<keyword evidence="2" id="KW-0813">Transport</keyword>
<keyword evidence="6 7" id="KW-0472">Membrane</keyword>
<dbReference type="InterPro" id="IPR050171">
    <property type="entry name" value="MFS_Transporters"/>
</dbReference>
<protein>
    <recommendedName>
        <fullName evidence="10">Major facilitator superfamily (MFS) profile domain-containing protein</fullName>
    </recommendedName>
</protein>
<dbReference type="GO" id="GO:0005886">
    <property type="term" value="C:plasma membrane"/>
    <property type="evidence" value="ECO:0007669"/>
    <property type="project" value="UniProtKB-SubCell"/>
</dbReference>
<sequence length="348" mass="34189">MRAVRAFATLALATPSAGLNAIRLPSPATAPALASRQCAPQASSARRLSILELPRATVAEPLALLLLSQLVLFVGVGAVIPTIALYGKAIGLSAALNGVVLSAPAVALALLARPAGGFADRARKPAMLLGMAGIVVSDLGTAAADGLGTLVLARLGLGAGRCLSECGERGYLADLASRATCALGIAIGAPLGGAAVESFGPRAAFLCVSAAAAVTLLLYSLLPETVAAAEEGPGRERRLDPGEGGEAWATLLQDPRWRGLAVCEAGARFGFAAKVASELAPPGSEATALALPRAVGDAVYIVAPFLLGTVADASPGLGVECAVAGAASLVGAAALAAFAGSSAGDDDG</sequence>
<dbReference type="SUPFAM" id="SSF103473">
    <property type="entry name" value="MFS general substrate transporter"/>
    <property type="match status" value="1"/>
</dbReference>
<feature type="transmembrane region" description="Helical" evidence="7">
    <location>
        <begin position="94"/>
        <end position="112"/>
    </location>
</feature>
<dbReference type="Gene3D" id="1.20.1250.20">
    <property type="entry name" value="MFS general substrate transporter like domains"/>
    <property type="match status" value="1"/>
</dbReference>
<evidence type="ECO:0000256" key="4">
    <source>
        <dbReference type="ARBA" id="ARBA00022692"/>
    </source>
</evidence>
<evidence type="ECO:0000256" key="6">
    <source>
        <dbReference type="ARBA" id="ARBA00023136"/>
    </source>
</evidence>
<dbReference type="RefSeq" id="XP_005761514.1">
    <property type="nucleotide sequence ID" value="XM_005761457.1"/>
</dbReference>
<evidence type="ECO:0000313" key="8">
    <source>
        <dbReference type="EnsemblProtists" id="EOD09085"/>
    </source>
</evidence>
<evidence type="ECO:0000256" key="5">
    <source>
        <dbReference type="ARBA" id="ARBA00022989"/>
    </source>
</evidence>
<dbReference type="KEGG" id="ehx:EMIHUDRAFT_216941"/>
<comment type="subcellular location">
    <subcellularLocation>
        <location evidence="1">Cell membrane</location>
        <topology evidence="1">Multi-pass membrane protein</topology>
    </subcellularLocation>
</comment>
<dbReference type="GO" id="GO:0022857">
    <property type="term" value="F:transmembrane transporter activity"/>
    <property type="evidence" value="ECO:0007669"/>
    <property type="project" value="InterPro"/>
</dbReference>
<evidence type="ECO:0000256" key="3">
    <source>
        <dbReference type="ARBA" id="ARBA00022475"/>
    </source>
</evidence>
<dbReference type="InterPro" id="IPR011701">
    <property type="entry name" value="MFS"/>
</dbReference>
<dbReference type="InterPro" id="IPR036259">
    <property type="entry name" value="MFS_trans_sf"/>
</dbReference>
<evidence type="ECO:0000256" key="2">
    <source>
        <dbReference type="ARBA" id="ARBA00022448"/>
    </source>
</evidence>
<dbReference type="HOGENOM" id="CLU_797951_0_0_1"/>